<keyword evidence="2" id="KW-1003">Cell membrane</keyword>
<dbReference type="EMBL" id="CP024962">
    <property type="protein sequence ID" value="ATZ16099.1"/>
    <property type="molecule type" value="Genomic_DNA"/>
</dbReference>
<dbReference type="PANTHER" id="PTHR43652:SF6">
    <property type="entry name" value="ARGININE REPRESSOR"/>
    <property type="match status" value="1"/>
</dbReference>
<keyword evidence="5" id="KW-0472">Membrane</keyword>
<evidence type="ECO:0000256" key="1">
    <source>
        <dbReference type="ARBA" id="ARBA00004651"/>
    </source>
</evidence>
<evidence type="ECO:0000256" key="5">
    <source>
        <dbReference type="ARBA" id="ARBA00023136"/>
    </source>
</evidence>
<dbReference type="InterPro" id="IPR018385">
    <property type="entry name" value="C4_dicarb_anaerob_car-like"/>
</dbReference>
<gene>
    <name evidence="6" type="primary">arcD</name>
    <name evidence="6" type="ORF">EFREU_v1c00720</name>
</gene>
<comment type="subcellular location">
    <subcellularLocation>
        <location evidence="1">Cell membrane</location>
        <topology evidence="1">Multi-pass membrane protein</topology>
    </subcellularLocation>
</comment>
<sequence length="604" mass="66351">MTASSIFPKNAILKEPRAFKTRKNRKNKERKPWHVLSAFSILLILIAILVITSWILNWANVHTNITTTTIDALGIYLKQNGTEVHILPGDSLFKEIFGDASLTNNQQQLNDLLHKWLGANRDYEFDRWDLRILSETTSVKIKALGVIDIFFAPIKGFVKQANIIIFVLIVGGFLFLVVQSKSLEGFSQGLIHKLKGKELWAIPPIMLFFSLCGTVEGLAEEALAFYAFSIPLMLIAGFDTMTGFLIVFLGAGIGVVGSTVVPFSIVPAINALNGASVDQGGPSNFITIGDGLVWRFITWFVVTSSAIGFVTWYAWRVKRHPDLSVTFKTATQDKKFFLANSYEKIKMDWRRKTTLAIFFLAYLIMLLYLINWDTLTGTNIMAKAGEKMNEKVPWLTAWIPGFGQGSLLEVSCFFLIGSIILGLINGLGEDKFIKEFMTGASDLLSVSLVIATASGIALVLEATYMQNLVLVGLENSIGSLNSNIGKLIILFLLFIPISIFIPSTSGFAVAIFPLLLNVVAVKDGNGEIIGAHDVLASGSVEAFVNANGFVNLWSPTSSLVLAGLAIARINYITYLKLMWKYFLALFALLILMLTFGGLIGGNIA</sequence>
<dbReference type="OrthoDB" id="255482at2"/>
<dbReference type="KEGG" id="efr:EFREU_v1c00720"/>
<reference evidence="6 7" key="1">
    <citation type="submission" date="2017-11" db="EMBL/GenBank/DDBJ databases">
        <title>Genome sequence of Entomoplasma freundtii BARC 318 (ATCC 51999).</title>
        <authorList>
            <person name="Lo W.-S."/>
            <person name="Gasparich G.E."/>
            <person name="Kuo C.-H."/>
        </authorList>
    </citation>
    <scope>NUCLEOTIDE SEQUENCE [LARGE SCALE GENOMIC DNA]</scope>
    <source>
        <strain evidence="6 7">BARC 318</strain>
    </source>
</reference>
<dbReference type="Proteomes" id="UP000232222">
    <property type="component" value="Chromosome"/>
</dbReference>
<evidence type="ECO:0000313" key="6">
    <source>
        <dbReference type="EMBL" id="ATZ16099.1"/>
    </source>
</evidence>
<proteinExistence type="predicted"/>
<accession>A0A2K8NQJ7</accession>
<evidence type="ECO:0000256" key="4">
    <source>
        <dbReference type="ARBA" id="ARBA00022989"/>
    </source>
</evidence>
<dbReference type="PANTHER" id="PTHR43652">
    <property type="entry name" value="BASIC AMINO ACID ANTIPORTER YFCC-RELATED"/>
    <property type="match status" value="1"/>
</dbReference>
<dbReference type="GO" id="GO:0005886">
    <property type="term" value="C:plasma membrane"/>
    <property type="evidence" value="ECO:0007669"/>
    <property type="project" value="UniProtKB-SubCell"/>
</dbReference>
<dbReference type="Pfam" id="PF03606">
    <property type="entry name" value="DcuC"/>
    <property type="match status" value="1"/>
</dbReference>
<dbReference type="InterPro" id="IPR051679">
    <property type="entry name" value="DASS-Related_Transporters"/>
</dbReference>
<keyword evidence="3" id="KW-0812">Transmembrane</keyword>
<evidence type="ECO:0000256" key="3">
    <source>
        <dbReference type="ARBA" id="ARBA00022692"/>
    </source>
</evidence>
<dbReference type="RefSeq" id="WP_100609062.1">
    <property type="nucleotide sequence ID" value="NZ_CP024962.1"/>
</dbReference>
<name>A0A2K8NQJ7_9MOLU</name>
<evidence type="ECO:0000313" key="7">
    <source>
        <dbReference type="Proteomes" id="UP000232222"/>
    </source>
</evidence>
<dbReference type="AlphaFoldDB" id="A0A2K8NQJ7"/>
<evidence type="ECO:0000256" key="2">
    <source>
        <dbReference type="ARBA" id="ARBA00022475"/>
    </source>
</evidence>
<protein>
    <submittedName>
        <fullName evidence="6">Arginine/ornithine antiporter</fullName>
    </submittedName>
</protein>
<keyword evidence="4" id="KW-1133">Transmembrane helix</keyword>
<organism evidence="6 7">
    <name type="scientific">Entomoplasma freundtii</name>
    <dbReference type="NCBI Taxonomy" id="74700"/>
    <lineage>
        <taxon>Bacteria</taxon>
        <taxon>Bacillati</taxon>
        <taxon>Mycoplasmatota</taxon>
        <taxon>Mollicutes</taxon>
        <taxon>Entomoplasmatales</taxon>
        <taxon>Entomoplasmataceae</taxon>
        <taxon>Entomoplasma</taxon>
    </lineage>
</organism>
<keyword evidence="7" id="KW-1185">Reference proteome</keyword>